<dbReference type="Proteomes" id="UP000270112">
    <property type="component" value="Unassembled WGS sequence"/>
</dbReference>
<dbReference type="SUPFAM" id="SSF54862">
    <property type="entry name" value="4Fe-4S ferredoxins"/>
    <property type="match status" value="1"/>
</dbReference>
<dbReference type="PANTHER" id="PTHR43687:SF1">
    <property type="entry name" value="FERREDOXIN III"/>
    <property type="match status" value="1"/>
</dbReference>
<dbReference type="GO" id="GO:0051539">
    <property type="term" value="F:4 iron, 4 sulfur cluster binding"/>
    <property type="evidence" value="ECO:0007669"/>
    <property type="project" value="UniProtKB-KW"/>
</dbReference>
<proteinExistence type="predicted"/>
<dbReference type="PROSITE" id="PS00198">
    <property type="entry name" value="4FE4S_FER_1"/>
    <property type="match status" value="2"/>
</dbReference>
<evidence type="ECO:0000256" key="4">
    <source>
        <dbReference type="ARBA" id="ARBA00023014"/>
    </source>
</evidence>
<comment type="caution">
    <text evidence="7">The sequence shown here is derived from an EMBL/GenBank/DDBJ whole genome shotgun (WGS) entry which is preliminary data.</text>
</comment>
<dbReference type="InterPro" id="IPR017896">
    <property type="entry name" value="4Fe4S_Fe-S-bd"/>
</dbReference>
<sequence>MYMVVLDEEKCTGCDSCAEGCPAQILGFDGTHALIKGDSCDCMGCEACVMVCPAGAFTVTEL</sequence>
<keyword evidence="2" id="KW-0479">Metal-binding</keyword>
<evidence type="ECO:0000256" key="3">
    <source>
        <dbReference type="ARBA" id="ARBA00023004"/>
    </source>
</evidence>
<evidence type="ECO:0000313" key="7">
    <source>
        <dbReference type="EMBL" id="RNM40581.1"/>
    </source>
</evidence>
<feature type="domain" description="4Fe-4S ferredoxin-type" evidence="5">
    <location>
        <begin position="33"/>
        <end position="62"/>
    </location>
</feature>
<evidence type="ECO:0000313" key="9">
    <source>
        <dbReference type="Proteomes" id="UP000270112"/>
    </source>
</evidence>
<dbReference type="Gene3D" id="3.30.70.20">
    <property type="match status" value="1"/>
</dbReference>
<keyword evidence="8" id="KW-1185">Reference proteome</keyword>
<dbReference type="OrthoDB" id="9770306at2"/>
<reference evidence="7" key="3">
    <citation type="journal article" date="2019" name="Microbiol. Resour. Announc.">
        <title>Draft Genome Sequences of Type Strains of Gordonibacter faecihominis, Paraeggerthella hongkongensis, Parvibacter caecicola,Slackia equolifaciens, Slackia faecicanis, and Slackia isoflavoniconvertens.</title>
        <authorList>
            <person name="Danylec N."/>
            <person name="Stoll D.A."/>
            <person name="Dotsch A."/>
            <person name="Huch M."/>
        </authorList>
    </citation>
    <scope>NUCLEOTIDE SEQUENCE</scope>
    <source>
        <strain evidence="7">DSM 16107</strain>
    </source>
</reference>
<dbReference type="AlphaFoldDB" id="A0A3N0IUA2"/>
<dbReference type="PANTHER" id="PTHR43687">
    <property type="entry name" value="ADENYLYLSULFATE REDUCTASE, BETA SUBUNIT"/>
    <property type="match status" value="1"/>
</dbReference>
<keyword evidence="3" id="KW-0408">Iron</keyword>
<dbReference type="PROSITE" id="PS51379">
    <property type="entry name" value="4FE4S_FER_2"/>
    <property type="match status" value="2"/>
</dbReference>
<dbReference type="EMBL" id="PPTT01000018">
    <property type="protein sequence ID" value="RDB68091.1"/>
    <property type="molecule type" value="Genomic_DNA"/>
</dbReference>
<evidence type="ECO:0000313" key="6">
    <source>
        <dbReference type="EMBL" id="RDB68091.1"/>
    </source>
</evidence>
<dbReference type="RefSeq" id="WP_114546733.1">
    <property type="nucleotide sequence ID" value="NZ_CALJMG010000112.1"/>
</dbReference>
<protein>
    <submittedName>
        <fullName evidence="7">Ferredoxin</fullName>
    </submittedName>
</protein>
<evidence type="ECO:0000313" key="8">
    <source>
        <dbReference type="Proteomes" id="UP000253817"/>
    </source>
</evidence>
<evidence type="ECO:0000256" key="1">
    <source>
        <dbReference type="ARBA" id="ARBA00022485"/>
    </source>
</evidence>
<feature type="domain" description="4Fe-4S ferredoxin-type" evidence="5">
    <location>
        <begin position="2"/>
        <end position="31"/>
    </location>
</feature>
<accession>A0A3N0IUA2</accession>
<dbReference type="GO" id="GO:0046872">
    <property type="term" value="F:metal ion binding"/>
    <property type="evidence" value="ECO:0007669"/>
    <property type="project" value="UniProtKB-KW"/>
</dbReference>
<keyword evidence="4" id="KW-0411">Iron-sulfur</keyword>
<dbReference type="Pfam" id="PF13237">
    <property type="entry name" value="Fer4_10"/>
    <property type="match status" value="1"/>
</dbReference>
<gene>
    <name evidence="6" type="ORF">C1876_10775</name>
    <name evidence="7" type="ORF">DMP09_13740</name>
</gene>
<dbReference type="InterPro" id="IPR050572">
    <property type="entry name" value="Fe-S_Ferredoxin"/>
</dbReference>
<evidence type="ECO:0000256" key="2">
    <source>
        <dbReference type="ARBA" id="ARBA00022723"/>
    </source>
</evidence>
<dbReference type="InterPro" id="IPR017900">
    <property type="entry name" value="4Fe4S_Fe_S_CS"/>
</dbReference>
<name>A0A3N0IUA2_9ACTN</name>
<reference evidence="6 8" key="1">
    <citation type="journal article" date="2018" name="Elife">
        <title>Discovery and characterization of a prevalent human gut bacterial enzyme sufficient for the inactivation of a family of plant toxins.</title>
        <authorList>
            <person name="Koppel N."/>
            <person name="Bisanz J.E."/>
            <person name="Pandelia M.E."/>
            <person name="Turnbaugh P.J."/>
            <person name="Balskus E.P."/>
        </authorList>
    </citation>
    <scope>NUCLEOTIDE SEQUENCE [LARGE SCALE GENOMIC DNA]</scope>
    <source>
        <strain evidence="6 8">DSM 16107</strain>
    </source>
</reference>
<evidence type="ECO:0000259" key="5">
    <source>
        <dbReference type="PROSITE" id="PS51379"/>
    </source>
</evidence>
<dbReference type="EMBL" id="QICC01000074">
    <property type="protein sequence ID" value="RNM40581.1"/>
    <property type="molecule type" value="Genomic_DNA"/>
</dbReference>
<organism evidence="7 9">
    <name type="scientific">Eggerthella sinensis</name>
    <dbReference type="NCBI Taxonomy" id="242230"/>
    <lineage>
        <taxon>Bacteria</taxon>
        <taxon>Bacillati</taxon>
        <taxon>Actinomycetota</taxon>
        <taxon>Coriobacteriia</taxon>
        <taxon>Eggerthellales</taxon>
        <taxon>Eggerthellaceae</taxon>
        <taxon>Eggerthella</taxon>
    </lineage>
</organism>
<dbReference type="Proteomes" id="UP000253817">
    <property type="component" value="Unassembled WGS sequence"/>
</dbReference>
<keyword evidence="1" id="KW-0004">4Fe-4S</keyword>
<reference evidence="9" key="2">
    <citation type="submission" date="2018-05" db="EMBL/GenBank/DDBJ databases">
        <title>Genome Sequencing of selected type strains of the family Eggerthellaceae.</title>
        <authorList>
            <person name="Danylec N."/>
            <person name="Stoll D.A."/>
            <person name="Doetsch A."/>
            <person name="Huch M."/>
        </authorList>
    </citation>
    <scope>NUCLEOTIDE SEQUENCE [LARGE SCALE GENOMIC DNA]</scope>
    <source>
        <strain evidence="9">DSM 16107</strain>
    </source>
</reference>